<evidence type="ECO:0000313" key="3">
    <source>
        <dbReference type="Proteomes" id="UP000278807"/>
    </source>
</evidence>
<dbReference type="WBParaSite" id="HNAJ_0000817601-mRNA-1">
    <property type="protein sequence ID" value="HNAJ_0000817601-mRNA-1"/>
    <property type="gene ID" value="HNAJ_0000817601"/>
</dbReference>
<dbReference type="Pfam" id="PF05291">
    <property type="entry name" value="Bystin"/>
    <property type="match status" value="1"/>
</dbReference>
<dbReference type="InterPro" id="IPR007955">
    <property type="entry name" value="Bystin"/>
</dbReference>
<dbReference type="EMBL" id="UZAE01012214">
    <property type="protein sequence ID" value="VDO04035.1"/>
    <property type="molecule type" value="Genomic_DNA"/>
</dbReference>
<dbReference type="AlphaFoldDB" id="A0A0R3TLN9"/>
<dbReference type="GO" id="GO:0030688">
    <property type="term" value="C:preribosome, small subunit precursor"/>
    <property type="evidence" value="ECO:0007669"/>
    <property type="project" value="TreeGrafter"/>
</dbReference>
<dbReference type="PANTHER" id="PTHR12821">
    <property type="entry name" value="BYSTIN"/>
    <property type="match status" value="1"/>
</dbReference>
<dbReference type="GO" id="GO:0005737">
    <property type="term" value="C:cytoplasm"/>
    <property type="evidence" value="ECO:0007669"/>
    <property type="project" value="TreeGrafter"/>
</dbReference>
<evidence type="ECO:0000256" key="1">
    <source>
        <dbReference type="ARBA" id="ARBA00007114"/>
    </source>
</evidence>
<name>A0A0R3TLN9_RODNA</name>
<evidence type="ECO:0000313" key="2">
    <source>
        <dbReference type="EMBL" id="VDO04035.1"/>
    </source>
</evidence>
<proteinExistence type="inferred from homology"/>
<comment type="similarity">
    <text evidence="1">Belongs to the bystin family.</text>
</comment>
<dbReference type="GO" id="GO:0030515">
    <property type="term" value="F:snoRNA binding"/>
    <property type="evidence" value="ECO:0007669"/>
    <property type="project" value="TreeGrafter"/>
</dbReference>
<gene>
    <name evidence="2" type="ORF">HNAJ_LOCUS8172</name>
</gene>
<dbReference type="PANTHER" id="PTHR12821:SF0">
    <property type="entry name" value="BYSTIN"/>
    <property type="match status" value="1"/>
</dbReference>
<dbReference type="Proteomes" id="UP000278807">
    <property type="component" value="Unassembled WGS sequence"/>
</dbReference>
<keyword evidence="3" id="KW-1185">Reference proteome</keyword>
<dbReference type="GO" id="GO:0005730">
    <property type="term" value="C:nucleolus"/>
    <property type="evidence" value="ECO:0007669"/>
    <property type="project" value="TreeGrafter"/>
</dbReference>
<dbReference type="OrthoDB" id="2192561at2759"/>
<evidence type="ECO:0000313" key="4">
    <source>
        <dbReference type="WBParaSite" id="HNAJ_0000817601-mRNA-1"/>
    </source>
</evidence>
<dbReference type="STRING" id="102285.A0A0R3TLN9"/>
<organism evidence="4">
    <name type="scientific">Rodentolepis nana</name>
    <name type="common">Dwarf tapeworm</name>
    <name type="synonym">Hymenolepis nana</name>
    <dbReference type="NCBI Taxonomy" id="102285"/>
    <lineage>
        <taxon>Eukaryota</taxon>
        <taxon>Metazoa</taxon>
        <taxon>Spiralia</taxon>
        <taxon>Lophotrochozoa</taxon>
        <taxon>Platyhelminthes</taxon>
        <taxon>Cestoda</taxon>
        <taxon>Eucestoda</taxon>
        <taxon>Cyclophyllidea</taxon>
        <taxon>Hymenolepididae</taxon>
        <taxon>Rodentolepis</taxon>
    </lineage>
</organism>
<reference evidence="2 3" key="2">
    <citation type="submission" date="2018-11" db="EMBL/GenBank/DDBJ databases">
        <authorList>
            <consortium name="Pathogen Informatics"/>
        </authorList>
    </citation>
    <scope>NUCLEOTIDE SEQUENCE [LARGE SCALE GENOMIC DNA]</scope>
</reference>
<accession>A0A0R3TLN9</accession>
<protein>
    <submittedName>
        <fullName evidence="4">Bystin</fullName>
    </submittedName>
</protein>
<dbReference type="GO" id="GO:0006364">
    <property type="term" value="P:rRNA processing"/>
    <property type="evidence" value="ECO:0007669"/>
    <property type="project" value="TreeGrafter"/>
</dbReference>
<sequence>MPKPGSKRKREDIDDTQLMQQSKIDLDQVPKYVNFFPSLRSSRKPKIVDVKIDDEDFDDIEVSEKIKNEVFYDDTDEYKEEWEKFFHPNTSNDELLHNIDEAKSMVAEELPEYCGSFAGDLDDLQSVGDIEALPEDLQNHIRLLKDVLTHYRSGPLPKTVKMLPHLPGYDGLLEMLSPLDWTVHVYPKIVKVFASKGGQQAMHFYENYLLPKVRNDISENHRLCVHLFDSLILSIFRTEEFLSSIFLPWIRAEMTKTEGIILSHLVKKASIKAHFSSVALVLVLEEEFSIPRSMVIESILKKRYILPEKAIACLVRYFVSFADRDCSMHFTAEGRMPVTWFTSFLTFLEFYREGISPDERMELVRVCKRHQHPSITPEIRGFIGLIPTSQKKAQFSS</sequence>
<reference evidence="4" key="1">
    <citation type="submission" date="2017-02" db="UniProtKB">
        <authorList>
            <consortium name="WormBaseParasite"/>
        </authorList>
    </citation>
    <scope>IDENTIFICATION</scope>
</reference>